<protein>
    <submittedName>
        <fullName evidence="3">Uncharacterized protein</fullName>
    </submittedName>
</protein>
<accession>A0A9P0DAX8</accession>
<feature type="transmembrane region" description="Helical" evidence="2">
    <location>
        <begin position="49"/>
        <end position="66"/>
    </location>
</feature>
<dbReference type="EMBL" id="OU896718">
    <property type="protein sequence ID" value="CAH1119118.1"/>
    <property type="molecule type" value="Genomic_DNA"/>
</dbReference>
<evidence type="ECO:0000256" key="1">
    <source>
        <dbReference type="SAM" id="MobiDB-lite"/>
    </source>
</evidence>
<evidence type="ECO:0000313" key="4">
    <source>
        <dbReference type="Proteomes" id="UP001153737"/>
    </source>
</evidence>
<evidence type="ECO:0000313" key="3">
    <source>
        <dbReference type="EMBL" id="CAH1119118.1"/>
    </source>
</evidence>
<name>A0A9P0DAX8_PHACE</name>
<organism evidence="3 4">
    <name type="scientific">Phaedon cochleariae</name>
    <name type="common">Mustard beetle</name>
    <dbReference type="NCBI Taxonomy" id="80249"/>
    <lineage>
        <taxon>Eukaryota</taxon>
        <taxon>Metazoa</taxon>
        <taxon>Ecdysozoa</taxon>
        <taxon>Arthropoda</taxon>
        <taxon>Hexapoda</taxon>
        <taxon>Insecta</taxon>
        <taxon>Pterygota</taxon>
        <taxon>Neoptera</taxon>
        <taxon>Endopterygota</taxon>
        <taxon>Coleoptera</taxon>
        <taxon>Polyphaga</taxon>
        <taxon>Cucujiformia</taxon>
        <taxon>Chrysomeloidea</taxon>
        <taxon>Chrysomelidae</taxon>
        <taxon>Chrysomelinae</taxon>
        <taxon>Chrysomelini</taxon>
        <taxon>Phaedon</taxon>
    </lineage>
</organism>
<gene>
    <name evidence="3" type="ORF">PHAECO_LOCUS3288</name>
</gene>
<feature type="region of interest" description="Disordered" evidence="1">
    <location>
        <begin position="27"/>
        <end position="46"/>
    </location>
</feature>
<proteinExistence type="predicted"/>
<keyword evidence="2" id="KW-0812">Transmembrane</keyword>
<dbReference type="Proteomes" id="UP001153737">
    <property type="component" value="Chromosome 12"/>
</dbReference>
<keyword evidence="2" id="KW-1133">Transmembrane helix</keyword>
<sequence>MTKYKIGELVKSERKAVLTKDVDWETYHSSDDASSTSQAVSQSSSKSRIIPILLGILATIMYRTYFQD</sequence>
<evidence type="ECO:0000256" key="2">
    <source>
        <dbReference type="SAM" id="Phobius"/>
    </source>
</evidence>
<reference evidence="3" key="1">
    <citation type="submission" date="2022-01" db="EMBL/GenBank/DDBJ databases">
        <authorList>
            <person name="King R."/>
        </authorList>
    </citation>
    <scope>NUCLEOTIDE SEQUENCE</scope>
</reference>
<reference evidence="3" key="2">
    <citation type="submission" date="2022-10" db="EMBL/GenBank/DDBJ databases">
        <authorList>
            <consortium name="ENA_rothamsted_submissions"/>
            <consortium name="culmorum"/>
            <person name="King R."/>
        </authorList>
    </citation>
    <scope>NUCLEOTIDE SEQUENCE</scope>
</reference>
<keyword evidence="2" id="KW-0472">Membrane</keyword>
<dbReference type="AlphaFoldDB" id="A0A9P0DAX8"/>
<keyword evidence="4" id="KW-1185">Reference proteome</keyword>
<feature type="compositionally biased region" description="Low complexity" evidence="1">
    <location>
        <begin position="32"/>
        <end position="46"/>
    </location>
</feature>